<dbReference type="STRING" id="1224162.B840_04545"/>
<gene>
    <name evidence="1" type="ORF">B840_04545</name>
</gene>
<keyword evidence="2" id="KW-1185">Reference proteome</keyword>
<proteinExistence type="predicted"/>
<dbReference type="AlphaFoldDB" id="A0A0B6TKP1"/>
<dbReference type="OrthoDB" id="3404379at2"/>
<dbReference type="Proteomes" id="UP000031928">
    <property type="component" value="Chromosome"/>
</dbReference>
<dbReference type="EMBL" id="CP007790">
    <property type="protein sequence ID" value="AJK68528.1"/>
    <property type="molecule type" value="Genomic_DNA"/>
</dbReference>
<name>A0A0B6TKP1_9CORY</name>
<protein>
    <recommendedName>
        <fullName evidence="3">DivIVA domain-containing protein</fullName>
    </recommendedName>
</protein>
<dbReference type="RefSeq" id="WP_042621146.1">
    <property type="nucleotide sequence ID" value="NZ_CP007790.1"/>
</dbReference>
<evidence type="ECO:0000313" key="2">
    <source>
        <dbReference type="Proteomes" id="UP000031928"/>
    </source>
</evidence>
<dbReference type="InterPro" id="IPR019933">
    <property type="entry name" value="DivIVA_domain"/>
</dbReference>
<reference evidence="1 2" key="1">
    <citation type="submission" date="2014-05" db="EMBL/GenBank/DDBJ databases">
        <title>Complete genome sequence of Corynebacterium marinum DSM 44953.</title>
        <authorList>
            <person name="Schaffert L."/>
            <person name="Albersmeier A."/>
            <person name="Kalinowski J."/>
            <person name="Ruckert C."/>
        </authorList>
    </citation>
    <scope>NUCLEOTIDE SEQUENCE [LARGE SCALE GENOMIC DNA]</scope>
    <source>
        <strain evidence="1 2">DSM 44953</strain>
    </source>
</reference>
<evidence type="ECO:0000313" key="1">
    <source>
        <dbReference type="EMBL" id="AJK68528.1"/>
    </source>
</evidence>
<dbReference type="KEGG" id="cmq:B840_04545"/>
<organism evidence="1 2">
    <name type="scientific">Corynebacterium marinum DSM 44953</name>
    <dbReference type="NCBI Taxonomy" id="1224162"/>
    <lineage>
        <taxon>Bacteria</taxon>
        <taxon>Bacillati</taxon>
        <taxon>Actinomycetota</taxon>
        <taxon>Actinomycetes</taxon>
        <taxon>Mycobacteriales</taxon>
        <taxon>Corynebacteriaceae</taxon>
        <taxon>Corynebacterium</taxon>
    </lineage>
</organism>
<accession>A0A0B6TKP1</accession>
<dbReference type="NCBIfam" id="TIGR03544">
    <property type="entry name" value="DivI1A_domain"/>
    <property type="match status" value="1"/>
</dbReference>
<sequence length="97" mass="10864">MFSWVLLIIVLAAFVVLGVWFWGSVFGRGEVLPPLDPDETRRLNQEAVGAGDLDSVQFELVYRGYRPEQVDDVIGRLSEQLKEAEVTIARLSSPKSD</sequence>
<dbReference type="HOGENOM" id="CLU_128227_3_0_11"/>
<evidence type="ECO:0008006" key="3">
    <source>
        <dbReference type="Google" id="ProtNLM"/>
    </source>
</evidence>